<dbReference type="Proteomes" id="UP000814033">
    <property type="component" value="Unassembled WGS sequence"/>
</dbReference>
<keyword evidence="2" id="KW-1185">Reference proteome</keyword>
<sequence length="1060" mass="119816">MFPKSILSKARKPVGLRSQTVSSEDQHGINSKMSPVDSPRQARGDYALSMHLAVLKEIGEIAANVPYIKGVAGVLLRIAEIRERSVIYDDSCDEIMEDLARAAEMVAHAFQWCTPGTDASPLEANILPIDLIDLLLSLEQELKKIKTYMMQLQSYNHSRMTRIRMTLSHASMLRQTQSCSRTLKAILEATKTAMIMHIGFHSGLKPASSQINQLGLRPNMSLPPLPQGFCGRSFEVKKIVSIITSSLPPANITILGPGGIGKTAVSLGVLHHADITKKFQEKIYFVSCDSCATINLLLAKLAQILDVVCENEQLLESHIFSYLNECSDCLVTLDNFETLWEQDALQRNITESFLKRMVQMPGVTLLVTMRGTERPSCVQWTEPVMPPLEPVSLQVSTQLFKTISGKWDKYADQLLRAIDGLPLAVTLIAYLAQSTSCYDLWCLWKKNQTSLLERTKTHRLTSVDVSIQLSLSGKTISQSQGSLRLLSMICMLPQGINMSKTAKLQKYFPDMSALDSLIIPLKLSGVVHLSQNFLSVHSLIRFYCQNYHPCTQKDKVALAGYYIDLMETSHRGQDRIFNDQVSELENIYVLFSDLLKEQPWPSLINAAMDFSFFACCVGSFSDQLLVLIEEHFQSLSHKEHVKLYITWGRCCSRTDQFVLGEEMFAKARDLAKSYDDHSAIGYAIVGLADIERSRENWKGAIELYYEALEMYKLAENRRGQASIYLSIGQVYFQENDNLTSKKYCYKALNMYQSMSDSEGQSSAWKALGDVYFTDIIKHKAYKCYQEALKLGKHNHNLYVQGRALENIGKIYFAQERFSKAEENLQAALSIQMMIKDNIGQGTTLDALGEIYMGKNKLEDAKYYFERALQCHKLRDNITSQAYSIQSLANVAACQGDNSNAIVLYQKAYEMHESVANLTGQGFDLERLATLHNSQGQYDVAQQYWQRSLKLFQSTKNMIAESHILYLLGTAFYNMMQYSEAREHWELSLQKSIEVEFSLCEGSVLECLAELDITFDNLASAIELYERAYQAFQRADYVLGQERTTASLAELQIMVQTYKRA</sequence>
<comment type="caution">
    <text evidence="1">The sequence shown here is derived from an EMBL/GenBank/DDBJ whole genome shotgun (WGS) entry which is preliminary data.</text>
</comment>
<organism evidence="1 2">
    <name type="scientific">Auriscalpium vulgare</name>
    <dbReference type="NCBI Taxonomy" id="40419"/>
    <lineage>
        <taxon>Eukaryota</taxon>
        <taxon>Fungi</taxon>
        <taxon>Dikarya</taxon>
        <taxon>Basidiomycota</taxon>
        <taxon>Agaricomycotina</taxon>
        <taxon>Agaricomycetes</taxon>
        <taxon>Russulales</taxon>
        <taxon>Auriscalpiaceae</taxon>
        <taxon>Auriscalpium</taxon>
    </lineage>
</organism>
<proteinExistence type="predicted"/>
<dbReference type="EMBL" id="MU276048">
    <property type="protein sequence ID" value="KAI0042783.1"/>
    <property type="molecule type" value="Genomic_DNA"/>
</dbReference>
<gene>
    <name evidence="1" type="ORF">FA95DRAFT_533196</name>
</gene>
<protein>
    <submittedName>
        <fullName evidence="1">TPR-like protein</fullName>
    </submittedName>
</protein>
<evidence type="ECO:0000313" key="2">
    <source>
        <dbReference type="Proteomes" id="UP000814033"/>
    </source>
</evidence>
<reference evidence="1" key="1">
    <citation type="submission" date="2021-02" db="EMBL/GenBank/DDBJ databases">
        <authorList>
            <consortium name="DOE Joint Genome Institute"/>
            <person name="Ahrendt S."/>
            <person name="Looney B.P."/>
            <person name="Miyauchi S."/>
            <person name="Morin E."/>
            <person name="Drula E."/>
            <person name="Courty P.E."/>
            <person name="Chicoki N."/>
            <person name="Fauchery L."/>
            <person name="Kohler A."/>
            <person name="Kuo A."/>
            <person name="Labutti K."/>
            <person name="Pangilinan J."/>
            <person name="Lipzen A."/>
            <person name="Riley R."/>
            <person name="Andreopoulos W."/>
            <person name="He G."/>
            <person name="Johnson J."/>
            <person name="Barry K.W."/>
            <person name="Grigoriev I.V."/>
            <person name="Nagy L."/>
            <person name="Hibbett D."/>
            <person name="Henrissat B."/>
            <person name="Matheny P.B."/>
            <person name="Labbe J."/>
            <person name="Martin F."/>
        </authorList>
    </citation>
    <scope>NUCLEOTIDE SEQUENCE</scope>
    <source>
        <strain evidence="1">FP105234-sp</strain>
    </source>
</reference>
<reference evidence="1" key="2">
    <citation type="journal article" date="2022" name="New Phytol.">
        <title>Evolutionary transition to the ectomycorrhizal habit in the genomes of a hyperdiverse lineage of mushroom-forming fungi.</title>
        <authorList>
            <person name="Looney B."/>
            <person name="Miyauchi S."/>
            <person name="Morin E."/>
            <person name="Drula E."/>
            <person name="Courty P.E."/>
            <person name="Kohler A."/>
            <person name="Kuo A."/>
            <person name="LaButti K."/>
            <person name="Pangilinan J."/>
            <person name="Lipzen A."/>
            <person name="Riley R."/>
            <person name="Andreopoulos W."/>
            <person name="He G."/>
            <person name="Johnson J."/>
            <person name="Nolan M."/>
            <person name="Tritt A."/>
            <person name="Barry K.W."/>
            <person name="Grigoriev I.V."/>
            <person name="Nagy L.G."/>
            <person name="Hibbett D."/>
            <person name="Henrissat B."/>
            <person name="Matheny P.B."/>
            <person name="Labbe J."/>
            <person name="Martin F.M."/>
        </authorList>
    </citation>
    <scope>NUCLEOTIDE SEQUENCE</scope>
    <source>
        <strain evidence="1">FP105234-sp</strain>
    </source>
</reference>
<accession>A0ACB8RFC0</accession>
<evidence type="ECO:0000313" key="1">
    <source>
        <dbReference type="EMBL" id="KAI0042783.1"/>
    </source>
</evidence>
<name>A0ACB8RFC0_9AGAM</name>